<comment type="caution">
    <text evidence="1">The sequence shown here is derived from an EMBL/GenBank/DDBJ whole genome shotgun (WGS) entry which is preliminary data.</text>
</comment>
<organism evidence="1 3">
    <name type="scientific">Aquisalinus luteolus</name>
    <dbReference type="NCBI Taxonomy" id="1566827"/>
    <lineage>
        <taxon>Bacteria</taxon>
        <taxon>Pseudomonadati</taxon>
        <taxon>Pseudomonadota</taxon>
        <taxon>Alphaproteobacteria</taxon>
        <taxon>Parvularculales</taxon>
        <taxon>Parvularculaceae</taxon>
        <taxon>Aquisalinus</taxon>
    </lineage>
</organism>
<evidence type="ECO:0000313" key="3">
    <source>
        <dbReference type="Proteomes" id="UP000621856"/>
    </source>
</evidence>
<dbReference type="EMBL" id="BMGZ01000001">
    <property type="protein sequence ID" value="GGH95957.1"/>
    <property type="molecule type" value="Genomic_DNA"/>
</dbReference>
<evidence type="ECO:0000313" key="4">
    <source>
        <dbReference type="Proteomes" id="UP000818603"/>
    </source>
</evidence>
<protein>
    <submittedName>
        <fullName evidence="1">Uncharacterized protein</fullName>
    </submittedName>
</protein>
<gene>
    <name evidence="2" type="ORF">FF098_006820</name>
    <name evidence="1" type="ORF">GCM10011355_13730</name>
</gene>
<name>A0A8J3EPB0_9PROT</name>
<dbReference type="Proteomes" id="UP000621856">
    <property type="component" value="Unassembled WGS sequence"/>
</dbReference>
<reference evidence="1" key="3">
    <citation type="submission" date="2020-09" db="EMBL/GenBank/DDBJ databases">
        <authorList>
            <person name="Sun Q."/>
            <person name="Zhou Y."/>
        </authorList>
    </citation>
    <scope>NUCLEOTIDE SEQUENCE</scope>
    <source>
        <strain evidence="1">CGMCC 1.14984</strain>
    </source>
</reference>
<dbReference type="Proteomes" id="UP000818603">
    <property type="component" value="Unassembled WGS sequence"/>
</dbReference>
<dbReference type="RefSeq" id="WP_155138699.1">
    <property type="nucleotide sequence ID" value="NZ_BMGZ01000001.1"/>
</dbReference>
<evidence type="ECO:0000313" key="1">
    <source>
        <dbReference type="EMBL" id="GGH95957.1"/>
    </source>
</evidence>
<keyword evidence="4" id="KW-1185">Reference proteome</keyword>
<dbReference type="AlphaFoldDB" id="A0A8J3EPB0"/>
<dbReference type="EMBL" id="VCJR02000001">
    <property type="protein sequence ID" value="NHK27610.1"/>
    <property type="molecule type" value="Genomic_DNA"/>
</dbReference>
<evidence type="ECO:0000313" key="2">
    <source>
        <dbReference type="EMBL" id="NHK27610.1"/>
    </source>
</evidence>
<sequence length="203" mass="22771">MSKEVRENLIKIFKRFAGSSGTMTASDMAEAAEALITIDCQGRIIKEISPGFRKSIKAPHKQAEKLCNALNEELRVILQNELGDAGRFSLLASEQWPHIQHLRDTLRLAQEVRDRLEMGAIPPPTAEGYKPRERLVAEAVRLLFEELTGEKAKAPTWHADPDPKKREYTNGPYRDFLGEVFCALGIEASANSWAVKTANTRKK</sequence>
<reference evidence="1" key="1">
    <citation type="journal article" date="2014" name="Int. J. Syst. Evol. Microbiol.">
        <title>Complete genome sequence of Corynebacterium casei LMG S-19264T (=DSM 44701T), isolated from a smear-ripened cheese.</title>
        <authorList>
            <consortium name="US DOE Joint Genome Institute (JGI-PGF)"/>
            <person name="Walter F."/>
            <person name="Albersmeier A."/>
            <person name="Kalinowski J."/>
            <person name="Ruckert C."/>
        </authorList>
    </citation>
    <scope>NUCLEOTIDE SEQUENCE</scope>
    <source>
        <strain evidence="1">CGMCC 1.14984</strain>
    </source>
</reference>
<proteinExistence type="predicted"/>
<accession>A0A8J3EPB0</accession>
<reference evidence="2 4" key="2">
    <citation type="submission" date="2020-02" db="EMBL/GenBank/DDBJ databases">
        <title>Genome sequence of Parvularcula flava strain NH6-79.</title>
        <authorList>
            <person name="Abdul Karim M.H."/>
            <person name="Lam M.Q."/>
            <person name="Chen S.J."/>
            <person name="Yahya A."/>
            <person name="Shahir S."/>
            <person name="Shamsir M.S."/>
            <person name="Chong C.S."/>
        </authorList>
    </citation>
    <scope>NUCLEOTIDE SEQUENCE [LARGE SCALE GENOMIC DNA]</scope>
    <source>
        <strain evidence="2 4">NH6-79</strain>
    </source>
</reference>